<keyword evidence="1" id="KW-0812">Transmembrane</keyword>
<evidence type="ECO:0000256" key="1">
    <source>
        <dbReference type="SAM" id="Phobius"/>
    </source>
</evidence>
<feature type="transmembrane region" description="Helical" evidence="1">
    <location>
        <begin position="71"/>
        <end position="98"/>
    </location>
</feature>
<feature type="transmembrane region" description="Helical" evidence="1">
    <location>
        <begin position="9"/>
        <end position="34"/>
    </location>
</feature>
<evidence type="ECO:0000313" key="3">
    <source>
        <dbReference type="Proteomes" id="UP001206548"/>
    </source>
</evidence>
<dbReference type="Proteomes" id="UP001206548">
    <property type="component" value="Unassembled WGS sequence"/>
</dbReference>
<proteinExistence type="predicted"/>
<accession>A0ABT2F5S9</accession>
<feature type="transmembrane region" description="Helical" evidence="1">
    <location>
        <begin position="40"/>
        <end position="59"/>
    </location>
</feature>
<name>A0ABT2F5S9_9STRE</name>
<keyword evidence="1" id="KW-0472">Membrane</keyword>
<keyword evidence="1" id="KW-1133">Transmembrane helix</keyword>
<dbReference type="InterPro" id="IPR011733">
    <property type="entry name" value="CHP02185_IM"/>
</dbReference>
<reference evidence="2 3" key="1">
    <citation type="journal article" date="2023" name="Int. J. Syst. Evol. Microbiol.">
        <title>Streptococcus sciuri sp. nov., Staphylococcus marylandisciuri sp. nov. and Staphylococcus americanisciuri sp. nov., isolated from faeces of eastern grey squirrel (Sciurus carolinensis).</title>
        <authorList>
            <person name="Volokhov D.V."/>
            <person name="Zagorodnyaya T.A."/>
            <person name="Furtak V.A."/>
            <person name="Nattanmai G."/>
            <person name="Randall L."/>
            <person name="Jose S."/>
            <person name="Gao Y."/>
            <person name="Eisenberg T."/>
            <person name="Delmonte P."/>
            <person name="Blom J."/>
            <person name="Mitchell K.K."/>
        </authorList>
    </citation>
    <scope>NUCLEOTIDE SEQUENCE [LARGE SCALE GENOMIC DNA]</scope>
    <source>
        <strain evidence="2 3">SQ9-PEA</strain>
    </source>
</reference>
<feature type="transmembrane region" description="Helical" evidence="1">
    <location>
        <begin position="114"/>
        <end position="134"/>
    </location>
</feature>
<dbReference type="NCBIfam" id="TIGR02185">
    <property type="entry name" value="Trep_Strep"/>
    <property type="match status" value="1"/>
</dbReference>
<dbReference type="RefSeq" id="WP_259137250.1">
    <property type="nucleotide sequence ID" value="NZ_JANUXX010000001.1"/>
</dbReference>
<keyword evidence="3" id="KW-1185">Reference proteome</keyword>
<dbReference type="Pfam" id="PF09605">
    <property type="entry name" value="Trep_Strep"/>
    <property type="match status" value="1"/>
</dbReference>
<evidence type="ECO:0000313" key="2">
    <source>
        <dbReference type="EMBL" id="MCS4487831.1"/>
    </source>
</evidence>
<dbReference type="EMBL" id="JANUXX010000001">
    <property type="protein sequence ID" value="MCS4487831.1"/>
    <property type="molecule type" value="Genomic_DNA"/>
</dbReference>
<gene>
    <name evidence="2" type="ORF">NXS10_02425</name>
</gene>
<protein>
    <submittedName>
        <fullName evidence="2">MptD family putative ECF transporter S component</fullName>
    </submittedName>
</protein>
<organism evidence="2 3">
    <name type="scientific">Streptococcus sciuri</name>
    <dbReference type="NCBI Taxonomy" id="2973939"/>
    <lineage>
        <taxon>Bacteria</taxon>
        <taxon>Bacillati</taxon>
        <taxon>Bacillota</taxon>
        <taxon>Bacilli</taxon>
        <taxon>Lactobacillales</taxon>
        <taxon>Streptococcaceae</taxon>
        <taxon>Streptococcus</taxon>
    </lineage>
</organism>
<feature type="transmembrane region" description="Helical" evidence="1">
    <location>
        <begin position="155"/>
        <end position="180"/>
    </location>
</feature>
<comment type="caution">
    <text evidence="2">The sequence shown here is derived from an EMBL/GenBank/DDBJ whole genome shotgun (WGS) entry which is preliminary data.</text>
</comment>
<sequence length="198" mass="21837">MKQLTIKDIILTGALSALYFIGVGLGTLLAVLIFHSANMAEAPAIAALLCGVVYMLLIAKVQKFGAVSLMGAIMAVFFFLSGHFILSFFPSLICGFLADSLAKYGNYKNHRYNLLSYVLFSFGNLGPIFLMWFMRDAYIQKLLERGKDMAYVQKIMVDFTVGNVLYLASFIVFCALVGGWSGQRLIAKHFAERVDNGA</sequence>